<feature type="transmembrane region" description="Helical" evidence="1">
    <location>
        <begin position="12"/>
        <end position="32"/>
    </location>
</feature>
<dbReference type="EMBL" id="JAIWOZ010000003">
    <property type="protein sequence ID" value="KAH6607191.1"/>
    <property type="molecule type" value="Genomic_DNA"/>
</dbReference>
<evidence type="ECO:0000256" key="1">
    <source>
        <dbReference type="SAM" id="Phobius"/>
    </source>
</evidence>
<keyword evidence="1" id="KW-1133">Transmembrane helix</keyword>
<evidence type="ECO:0000313" key="2">
    <source>
        <dbReference type="EMBL" id="KAH6607191.1"/>
    </source>
</evidence>
<evidence type="ECO:0000313" key="3">
    <source>
        <dbReference type="Proteomes" id="UP000827724"/>
    </source>
</evidence>
<dbReference type="AlphaFoldDB" id="A0A9P8TTB4"/>
<keyword evidence="1" id="KW-0472">Membrane</keyword>
<gene>
    <name evidence="2" type="ORF">Trco_003504</name>
</gene>
<proteinExistence type="predicted"/>
<reference evidence="2" key="1">
    <citation type="submission" date="2021-08" db="EMBL/GenBank/DDBJ databases">
        <title>Chromosome-Level Trichoderma cornu-damae using Hi-C Data.</title>
        <authorList>
            <person name="Kim C.S."/>
        </authorList>
    </citation>
    <scope>NUCLEOTIDE SEQUENCE</scope>
    <source>
        <strain evidence="2">KA19-0412C</strain>
    </source>
</reference>
<organism evidence="2 3">
    <name type="scientific">Trichoderma cornu-damae</name>
    <dbReference type="NCBI Taxonomy" id="654480"/>
    <lineage>
        <taxon>Eukaryota</taxon>
        <taxon>Fungi</taxon>
        <taxon>Dikarya</taxon>
        <taxon>Ascomycota</taxon>
        <taxon>Pezizomycotina</taxon>
        <taxon>Sordariomycetes</taxon>
        <taxon>Hypocreomycetidae</taxon>
        <taxon>Hypocreales</taxon>
        <taxon>Hypocreaceae</taxon>
        <taxon>Trichoderma</taxon>
    </lineage>
</organism>
<sequence>MAMNFDHFDPRSLSFSPTALWVVIIAAAIGLADEGASQALGRHSWVSHGSPPVYFAIQQLDARAVPTENDGVRSKR</sequence>
<keyword evidence="3" id="KW-1185">Reference proteome</keyword>
<name>A0A9P8TTB4_9HYPO</name>
<protein>
    <submittedName>
        <fullName evidence="2">Uncharacterized protein</fullName>
    </submittedName>
</protein>
<dbReference type="Proteomes" id="UP000827724">
    <property type="component" value="Unassembled WGS sequence"/>
</dbReference>
<accession>A0A9P8TTB4</accession>
<comment type="caution">
    <text evidence="2">The sequence shown here is derived from an EMBL/GenBank/DDBJ whole genome shotgun (WGS) entry which is preliminary data.</text>
</comment>
<keyword evidence="1" id="KW-0812">Transmembrane</keyword>